<dbReference type="EC" id="4.2.2.29" evidence="7"/>
<keyword evidence="5 7" id="KW-0456">Lyase</keyword>
<comment type="caution">
    <text evidence="8">The sequence shown here is derived from an EMBL/GenBank/DDBJ whole genome shotgun (WGS) entry which is preliminary data.</text>
</comment>
<evidence type="ECO:0000313" key="9">
    <source>
        <dbReference type="Proteomes" id="UP000070617"/>
    </source>
</evidence>
<dbReference type="GO" id="GO:0005886">
    <property type="term" value="C:plasma membrane"/>
    <property type="evidence" value="ECO:0007669"/>
    <property type="project" value="UniProtKB-UniRule"/>
</dbReference>
<keyword evidence="2 7" id="KW-0812">Transmembrane</keyword>
<evidence type="ECO:0000313" key="8">
    <source>
        <dbReference type="EMBL" id="KXA13121.1"/>
    </source>
</evidence>
<dbReference type="STRING" id="134605.HMPREF3206_01579"/>
<comment type="function">
    <text evidence="7">Functions as a peptidoglycan terminase that cleaves nascent peptidoglycan strands endolytically to terminate their elongation.</text>
</comment>
<evidence type="ECO:0000256" key="6">
    <source>
        <dbReference type="ARBA" id="ARBA00023316"/>
    </source>
</evidence>
<dbReference type="NCBIfam" id="TIGR00247">
    <property type="entry name" value="endolytic transglycosylase MltG"/>
    <property type="match status" value="1"/>
</dbReference>
<proteinExistence type="inferred from homology"/>
<keyword evidence="4 7" id="KW-0472">Membrane</keyword>
<sequence length="314" mass="37635">MKKASYITLFIFIIGILGYGYQQICKKREYQVALNFEYGKNIREELLKINARNHKLFWLYLRYFHQGGKDIKAGYYEIHGQYSWKDVLSMLEEGRGKYQKITIIEGTPLFQVFELLEEKGIGKAEKYREQLQMISFPYPTPDGNWEGYFYPETYNVPENYTEKDVIQLFLQEFLKHFPEEEYPDKEEFYQKLILASLLEREAKLEEEKPMIASVIENRLKKGMRLEIDSTVNYLYQYQKKRIYYKDLEKDSPYNTYRHTGLPPGPICSPTEKSMYAAYHPAKTDFYFFVTKGEGAHHFTKTYQEHINFQKKYKK</sequence>
<dbReference type="CDD" id="cd08010">
    <property type="entry name" value="MltG_like"/>
    <property type="match status" value="1"/>
</dbReference>
<dbReference type="GO" id="GO:0009252">
    <property type="term" value="P:peptidoglycan biosynthetic process"/>
    <property type="evidence" value="ECO:0007669"/>
    <property type="project" value="UniProtKB-UniRule"/>
</dbReference>
<feature type="site" description="Important for catalytic activity" evidence="7">
    <location>
        <position position="201"/>
    </location>
</feature>
<dbReference type="Pfam" id="PF02618">
    <property type="entry name" value="YceG"/>
    <property type="match status" value="1"/>
</dbReference>
<evidence type="ECO:0000256" key="3">
    <source>
        <dbReference type="ARBA" id="ARBA00022989"/>
    </source>
</evidence>
<dbReference type="RefSeq" id="WP_010680354.1">
    <property type="nucleotide sequence ID" value="NZ_KQ956568.1"/>
</dbReference>
<evidence type="ECO:0000256" key="4">
    <source>
        <dbReference type="ARBA" id="ARBA00023136"/>
    </source>
</evidence>
<dbReference type="HAMAP" id="MF_02065">
    <property type="entry name" value="MltG"/>
    <property type="match status" value="1"/>
</dbReference>
<evidence type="ECO:0000256" key="2">
    <source>
        <dbReference type="ARBA" id="ARBA00022692"/>
    </source>
</evidence>
<organism evidence="8 9">
    <name type="scientific">Fusobacterium equinum</name>
    <dbReference type="NCBI Taxonomy" id="134605"/>
    <lineage>
        <taxon>Bacteria</taxon>
        <taxon>Fusobacteriati</taxon>
        <taxon>Fusobacteriota</taxon>
        <taxon>Fusobacteriia</taxon>
        <taxon>Fusobacteriales</taxon>
        <taxon>Fusobacteriaceae</taxon>
        <taxon>Fusobacterium</taxon>
    </lineage>
</organism>
<keyword evidence="3 7" id="KW-1133">Transmembrane helix</keyword>
<name>A0A133NA06_9FUSO</name>
<dbReference type="PATRIC" id="fig|134605.3.peg.1558"/>
<dbReference type="GO" id="GO:0008932">
    <property type="term" value="F:lytic endotransglycosylase activity"/>
    <property type="evidence" value="ECO:0007669"/>
    <property type="project" value="UniProtKB-UniRule"/>
</dbReference>
<keyword evidence="9" id="KW-1185">Reference proteome</keyword>
<dbReference type="GO" id="GO:0071555">
    <property type="term" value="P:cell wall organization"/>
    <property type="evidence" value="ECO:0007669"/>
    <property type="project" value="UniProtKB-KW"/>
</dbReference>
<evidence type="ECO:0000256" key="1">
    <source>
        <dbReference type="ARBA" id="ARBA00022475"/>
    </source>
</evidence>
<comment type="similarity">
    <text evidence="7">Belongs to the transglycosylase MltG family.</text>
</comment>
<evidence type="ECO:0000256" key="5">
    <source>
        <dbReference type="ARBA" id="ARBA00023239"/>
    </source>
</evidence>
<accession>A0A133NA06</accession>
<dbReference type="Proteomes" id="UP000070617">
    <property type="component" value="Unassembled WGS sequence"/>
</dbReference>
<comment type="catalytic activity">
    <reaction evidence="7">
        <text>a peptidoglycan chain = a peptidoglycan chain with N-acetyl-1,6-anhydromuramyl-[peptide] at the reducing end + a peptidoglycan chain with N-acetylglucosamine at the non-reducing end.</text>
        <dbReference type="EC" id="4.2.2.29"/>
    </reaction>
</comment>
<dbReference type="PANTHER" id="PTHR30518:SF2">
    <property type="entry name" value="ENDOLYTIC MUREIN TRANSGLYCOSYLASE"/>
    <property type="match status" value="1"/>
</dbReference>
<gene>
    <name evidence="7" type="primary">mltG</name>
    <name evidence="8" type="ORF">HMPREF3206_01579</name>
</gene>
<dbReference type="AlphaFoldDB" id="A0A133NA06"/>
<reference evidence="9" key="1">
    <citation type="submission" date="2016-01" db="EMBL/GenBank/DDBJ databases">
        <authorList>
            <person name="Mitreva M."/>
            <person name="Pepin K.H."/>
            <person name="Mihindukulasuriya K.A."/>
            <person name="Fulton R."/>
            <person name="Fronick C."/>
            <person name="O'Laughlin M."/>
            <person name="Miner T."/>
            <person name="Herter B."/>
            <person name="Rosa B.A."/>
            <person name="Cordes M."/>
            <person name="Tomlinson C."/>
            <person name="Wollam A."/>
            <person name="Palsikar V.B."/>
            <person name="Mardis E.R."/>
            <person name="Wilson R.K."/>
        </authorList>
    </citation>
    <scope>NUCLEOTIDE SEQUENCE [LARGE SCALE GENOMIC DNA]</scope>
    <source>
        <strain evidence="9">CMW8396</strain>
    </source>
</reference>
<dbReference type="Gene3D" id="3.30.160.60">
    <property type="entry name" value="Classic Zinc Finger"/>
    <property type="match status" value="1"/>
</dbReference>
<dbReference type="EMBL" id="LRPX01000083">
    <property type="protein sequence ID" value="KXA13121.1"/>
    <property type="molecule type" value="Genomic_DNA"/>
</dbReference>
<keyword evidence="6 7" id="KW-0961">Cell wall biogenesis/degradation</keyword>
<dbReference type="InterPro" id="IPR003770">
    <property type="entry name" value="MLTG-like"/>
</dbReference>
<dbReference type="PANTHER" id="PTHR30518">
    <property type="entry name" value="ENDOLYTIC MUREIN TRANSGLYCOSYLASE"/>
    <property type="match status" value="1"/>
</dbReference>
<keyword evidence="1 7" id="KW-1003">Cell membrane</keyword>
<protein>
    <recommendedName>
        <fullName evidence="7">Endolytic murein transglycosylase</fullName>
        <ecNumber evidence="7">4.2.2.29</ecNumber>
    </recommendedName>
    <alternativeName>
        <fullName evidence="7">Peptidoglycan lytic transglycosylase</fullName>
    </alternativeName>
    <alternativeName>
        <fullName evidence="7">Peptidoglycan polymerization terminase</fullName>
    </alternativeName>
</protein>
<evidence type="ECO:0000256" key="7">
    <source>
        <dbReference type="HAMAP-Rule" id="MF_02065"/>
    </source>
</evidence>